<gene>
    <name evidence="1" type="ORF">BBC27_14500</name>
    <name evidence="2" type="ORF">H2515_10720</name>
</gene>
<evidence type="ECO:0000313" key="2">
    <source>
        <dbReference type="EMBL" id="QQD71898.1"/>
    </source>
</evidence>
<protein>
    <recommendedName>
        <fullName evidence="5">Plasmid related protein</fullName>
    </recommendedName>
</protein>
<evidence type="ECO:0000313" key="4">
    <source>
        <dbReference type="Proteomes" id="UP000595420"/>
    </source>
</evidence>
<sequence>MENNMRFHPGTILASPDAQAIFESGEIDPQELLRHHVLGEWDEAMEEDLITASEKAIRDGGVVVSTWQVSGYTVWIRTDASRETTIIDVPLDY</sequence>
<reference evidence="1 3" key="1">
    <citation type="submission" date="2016-07" db="EMBL/GenBank/DDBJ databases">
        <title>Draft genome of a psychrotolerant acidophile Acidithiobacillus ferrivorans strain YL15.</title>
        <authorList>
            <person name="Peng T."/>
            <person name="Ma L."/>
            <person name="Nan M."/>
            <person name="An N."/>
            <person name="Wang M."/>
            <person name="Qiu G."/>
            <person name="Zeng W."/>
        </authorList>
    </citation>
    <scope>NUCLEOTIDE SEQUENCE [LARGE SCALE GENOMIC DNA]</scope>
    <source>
        <strain evidence="1 3">YL15</strain>
    </source>
</reference>
<evidence type="ECO:0000313" key="1">
    <source>
        <dbReference type="EMBL" id="OCB02112.1"/>
    </source>
</evidence>
<dbReference type="Proteomes" id="UP000093129">
    <property type="component" value="Unassembled WGS sequence"/>
</dbReference>
<organism evidence="1 3">
    <name type="scientific">Acidithiobacillus ferrivorans</name>
    <dbReference type="NCBI Taxonomy" id="160808"/>
    <lineage>
        <taxon>Bacteria</taxon>
        <taxon>Pseudomonadati</taxon>
        <taxon>Pseudomonadota</taxon>
        <taxon>Acidithiobacillia</taxon>
        <taxon>Acidithiobacillales</taxon>
        <taxon>Acidithiobacillaceae</taxon>
        <taxon>Acidithiobacillus</taxon>
    </lineage>
</organism>
<dbReference type="EMBL" id="MASQ01000100">
    <property type="protein sequence ID" value="OCB02112.1"/>
    <property type="molecule type" value="Genomic_DNA"/>
</dbReference>
<evidence type="ECO:0008006" key="5">
    <source>
        <dbReference type="Google" id="ProtNLM"/>
    </source>
</evidence>
<dbReference type="OrthoDB" id="5296590at2"/>
<reference evidence="2 4" key="2">
    <citation type="submission" date="2020-07" db="EMBL/GenBank/DDBJ databases">
        <title>Complete genome sequence analysis of Acidithiobacillus ferrivorans XJFY6S-08 reveals extreme environmental adaptation to alpine acid mine drainage.</title>
        <authorList>
            <person name="Yan L."/>
            <person name="Ni Y."/>
        </authorList>
    </citation>
    <scope>NUCLEOTIDE SEQUENCE [LARGE SCALE GENOMIC DNA]</scope>
    <source>
        <strain evidence="2 4">XJFY6S-08</strain>
    </source>
</reference>
<name>A0A1B9BWL5_9PROT</name>
<proteinExistence type="predicted"/>
<dbReference type="AlphaFoldDB" id="A0A1B9BWL5"/>
<dbReference type="EMBL" id="CP059488">
    <property type="protein sequence ID" value="QQD71898.1"/>
    <property type="molecule type" value="Genomic_DNA"/>
</dbReference>
<dbReference type="Proteomes" id="UP000595420">
    <property type="component" value="Chromosome"/>
</dbReference>
<evidence type="ECO:0000313" key="3">
    <source>
        <dbReference type="Proteomes" id="UP000093129"/>
    </source>
</evidence>
<accession>A0A1B9BWL5</accession>